<evidence type="ECO:0000256" key="1">
    <source>
        <dbReference type="ARBA" id="ARBA00022741"/>
    </source>
</evidence>
<evidence type="ECO:0000313" key="5">
    <source>
        <dbReference type="Proteomes" id="UP001189429"/>
    </source>
</evidence>
<keyword evidence="2" id="KW-0067">ATP-binding</keyword>
<gene>
    <name evidence="4" type="ORF">PCOR1329_LOCUS52262</name>
</gene>
<dbReference type="Proteomes" id="UP001189429">
    <property type="component" value="Unassembled WGS sequence"/>
</dbReference>
<keyword evidence="5" id="KW-1185">Reference proteome</keyword>
<dbReference type="Gene3D" id="1.10.510.10">
    <property type="entry name" value="Transferase(Phosphotransferase) domain 1"/>
    <property type="match status" value="1"/>
</dbReference>
<comment type="caution">
    <text evidence="4">The sequence shown here is derived from an EMBL/GenBank/DDBJ whole genome shotgun (WGS) entry which is preliminary data.</text>
</comment>
<feature type="domain" description="Protein kinase" evidence="3">
    <location>
        <begin position="211"/>
        <end position="500"/>
    </location>
</feature>
<dbReference type="InterPro" id="IPR000719">
    <property type="entry name" value="Prot_kinase_dom"/>
</dbReference>
<dbReference type="InterPro" id="IPR011009">
    <property type="entry name" value="Kinase-like_dom_sf"/>
</dbReference>
<evidence type="ECO:0000256" key="2">
    <source>
        <dbReference type="ARBA" id="ARBA00022840"/>
    </source>
</evidence>
<dbReference type="PANTHER" id="PTHR24346">
    <property type="entry name" value="MAP/MICROTUBULE AFFINITY-REGULATING KINASE"/>
    <property type="match status" value="1"/>
</dbReference>
<organism evidence="4 5">
    <name type="scientific">Prorocentrum cordatum</name>
    <dbReference type="NCBI Taxonomy" id="2364126"/>
    <lineage>
        <taxon>Eukaryota</taxon>
        <taxon>Sar</taxon>
        <taxon>Alveolata</taxon>
        <taxon>Dinophyceae</taxon>
        <taxon>Prorocentrales</taxon>
        <taxon>Prorocentraceae</taxon>
        <taxon>Prorocentrum</taxon>
    </lineage>
</organism>
<dbReference type="Pfam" id="PF00069">
    <property type="entry name" value="Pkinase"/>
    <property type="match status" value="1"/>
</dbReference>
<protein>
    <recommendedName>
        <fullName evidence="3">Protein kinase domain-containing protein</fullName>
    </recommendedName>
</protein>
<keyword evidence="1" id="KW-0547">Nucleotide-binding</keyword>
<dbReference type="SUPFAM" id="SSF56112">
    <property type="entry name" value="Protein kinase-like (PK-like)"/>
    <property type="match status" value="1"/>
</dbReference>
<dbReference type="PROSITE" id="PS50011">
    <property type="entry name" value="PROTEIN_KINASE_DOM"/>
    <property type="match status" value="1"/>
</dbReference>
<accession>A0ABN9UW22</accession>
<proteinExistence type="predicted"/>
<reference evidence="4" key="1">
    <citation type="submission" date="2023-10" db="EMBL/GenBank/DDBJ databases">
        <authorList>
            <person name="Chen Y."/>
            <person name="Shah S."/>
            <person name="Dougan E. K."/>
            <person name="Thang M."/>
            <person name="Chan C."/>
        </authorList>
    </citation>
    <scope>NUCLEOTIDE SEQUENCE [LARGE SCALE GENOMIC DNA]</scope>
</reference>
<dbReference type="PANTHER" id="PTHR24346:SF30">
    <property type="entry name" value="MATERNAL EMBRYONIC LEUCINE ZIPPER KINASE"/>
    <property type="match status" value="1"/>
</dbReference>
<evidence type="ECO:0000313" key="4">
    <source>
        <dbReference type="EMBL" id="CAK0864344.1"/>
    </source>
</evidence>
<dbReference type="EMBL" id="CAUYUJ010016357">
    <property type="protein sequence ID" value="CAK0864344.1"/>
    <property type="molecule type" value="Genomic_DNA"/>
</dbReference>
<sequence length="504" mass="55611">MMATLSAIQSVVEAYVSSVAPATLAFGFLTLVPWSSQEKPANVLASGAGGEVSLESIAQIVEQHDVVLIVSVYRTKMEKRGVVGVLNYLRTSHPDAIVFLVQLPDRFDTDLTKAYISELMARQDELYCFGADGVLMELAGDPEGLQHKLSLELQENAAIQQRVQAFANNANQGVPSARDLKIIEDEFRGLLWNDIPDMLMPGFAPLDERFLEDGNRVGDFWFVRPYSNHHHVLLAVTGQHEKVVIKVHDKRSVTDAKKVESIYQEFCLLTHILDHPHIIRCVGMLQSRCNVYLALQYGGDVCMEQVLLTHGGHRLSRDDALNCSAQVASALSYCHAQDVVHGQVSLRHVVVEMAWNRHICRLVDFSMAAHVPNSSTRKTLCGSLPCVAPETVLDEPYLPKPADCWSVGVLFLETACGQGSLEMSVQWRRGESLAYVAWKIIDFFSQAGCHAEAMTKMGNLLDGITMACLGAVLKPEPARRASASDMVKMLSTESTAHSEEMGFD</sequence>
<name>A0ABN9UW22_9DINO</name>
<evidence type="ECO:0000259" key="3">
    <source>
        <dbReference type="PROSITE" id="PS50011"/>
    </source>
</evidence>